<comment type="caution">
    <text evidence="2">The sequence shown here is derived from an EMBL/GenBank/DDBJ whole genome shotgun (WGS) entry which is preliminary data.</text>
</comment>
<feature type="compositionally biased region" description="Polar residues" evidence="1">
    <location>
        <begin position="1"/>
        <end position="15"/>
    </location>
</feature>
<sequence>MSEPSLSALSLSDNPGLTRAETPRTGHGEAFVDARVATPQPTGAELEELAITNAAHASHMAVVDTASSYPAALGPPTSPSISGADVEADPILHHIAHTQPTATPFRARAAPLSTHYEGVGPRLTKSAALRQGLEWEDPRDLRRSATSSEEAQAGIFDNVPGHKRAGLQVNVDSLAEPVVAPRQNRAAMLRLGISVEEPTRDMAASAAANKARDAAERAERRRSIQLPINLTHPESLPRQNRAALLRLGQLPASHGRDPRDVAEQAVLNKEREAAERLAKRKSVVLPASLAAPTIQPRLNRSSMLRTGEAAPTPRAPAARPMSMFVPKTTETASRTTAQRFAADKAEKAARRASMTTPLRSLAAPVIAPRTNRASALRTDKPAPLSLSRTTSTSSLTSMSTRTSNLNPAPLKPVPAPMPSPRSKYLAPRPAPVPPKHRPSASISSELSGGVSRSSSPGSDKRDSIFRRLSLKPSVTTSSASSGPRPTKSSLLREGLGAKIGKSVR</sequence>
<name>A0A427XUT1_9TREE</name>
<evidence type="ECO:0000256" key="1">
    <source>
        <dbReference type="SAM" id="MobiDB-lite"/>
    </source>
</evidence>
<dbReference type="RefSeq" id="XP_028476789.1">
    <property type="nucleotide sequence ID" value="XM_028622896.1"/>
</dbReference>
<feature type="compositionally biased region" description="Polar residues" evidence="1">
    <location>
        <begin position="472"/>
        <end position="489"/>
    </location>
</feature>
<feature type="compositionally biased region" description="Low complexity" evidence="1">
    <location>
        <begin position="309"/>
        <end position="320"/>
    </location>
</feature>
<dbReference type="Proteomes" id="UP000279236">
    <property type="component" value="Unassembled WGS sequence"/>
</dbReference>
<organism evidence="2 3">
    <name type="scientific">Apiotrichum porosum</name>
    <dbReference type="NCBI Taxonomy" id="105984"/>
    <lineage>
        <taxon>Eukaryota</taxon>
        <taxon>Fungi</taxon>
        <taxon>Dikarya</taxon>
        <taxon>Basidiomycota</taxon>
        <taxon>Agaricomycotina</taxon>
        <taxon>Tremellomycetes</taxon>
        <taxon>Trichosporonales</taxon>
        <taxon>Trichosporonaceae</taxon>
        <taxon>Apiotrichum</taxon>
    </lineage>
</organism>
<keyword evidence="3" id="KW-1185">Reference proteome</keyword>
<feature type="compositionally biased region" description="Low complexity" evidence="1">
    <location>
        <begin position="439"/>
        <end position="457"/>
    </location>
</feature>
<accession>A0A427XUT1</accession>
<dbReference type="OrthoDB" id="2162449at2759"/>
<feature type="region of interest" description="Disordered" evidence="1">
    <location>
        <begin position="129"/>
        <end position="154"/>
    </location>
</feature>
<feature type="compositionally biased region" description="Low complexity" evidence="1">
    <location>
        <begin position="384"/>
        <end position="403"/>
    </location>
</feature>
<dbReference type="GeneID" id="39592081"/>
<reference evidence="2 3" key="1">
    <citation type="submission" date="2018-11" db="EMBL/GenBank/DDBJ databases">
        <title>Genome sequence of Apiotrichum porosum DSM 27194.</title>
        <authorList>
            <person name="Aliyu H."/>
            <person name="Gorte O."/>
            <person name="Ochsenreither K."/>
        </authorList>
    </citation>
    <scope>NUCLEOTIDE SEQUENCE [LARGE SCALE GENOMIC DNA]</scope>
    <source>
        <strain evidence="2 3">DSM 27194</strain>
    </source>
</reference>
<protein>
    <submittedName>
        <fullName evidence="2">Uncharacterized protein</fullName>
    </submittedName>
</protein>
<dbReference type="EMBL" id="RSCE01000005">
    <property type="protein sequence ID" value="RSH82557.1"/>
    <property type="molecule type" value="Genomic_DNA"/>
</dbReference>
<proteinExistence type="predicted"/>
<feature type="region of interest" description="Disordered" evidence="1">
    <location>
        <begin position="1"/>
        <end position="29"/>
    </location>
</feature>
<feature type="compositionally biased region" description="Pro residues" evidence="1">
    <location>
        <begin position="409"/>
        <end position="419"/>
    </location>
</feature>
<feature type="region of interest" description="Disordered" evidence="1">
    <location>
        <begin position="296"/>
        <end position="504"/>
    </location>
</feature>
<dbReference type="AlphaFoldDB" id="A0A427XUT1"/>
<gene>
    <name evidence="2" type="ORF">EHS24_007538</name>
</gene>
<evidence type="ECO:0000313" key="3">
    <source>
        <dbReference type="Proteomes" id="UP000279236"/>
    </source>
</evidence>
<evidence type="ECO:0000313" key="2">
    <source>
        <dbReference type="EMBL" id="RSH82557.1"/>
    </source>
</evidence>
<dbReference type="STRING" id="105984.A0A427XUT1"/>